<organism evidence="3 4">
    <name type="scientific">Sulfuriferula multivorans</name>
    <dbReference type="NCBI Taxonomy" id="1559896"/>
    <lineage>
        <taxon>Bacteria</taxon>
        <taxon>Pseudomonadati</taxon>
        <taxon>Pseudomonadota</taxon>
        <taxon>Betaproteobacteria</taxon>
        <taxon>Nitrosomonadales</taxon>
        <taxon>Sulfuricellaceae</taxon>
        <taxon>Sulfuriferula</taxon>
    </lineage>
</organism>
<dbReference type="InterPro" id="IPR001387">
    <property type="entry name" value="Cro/C1-type_HTH"/>
</dbReference>
<dbReference type="RefSeq" id="WP_124705359.1">
    <property type="nucleotide sequence ID" value="NZ_BGOW01000021.1"/>
</dbReference>
<dbReference type="AlphaFoldDB" id="A0A401JG16"/>
<evidence type="ECO:0000256" key="1">
    <source>
        <dbReference type="ARBA" id="ARBA00023125"/>
    </source>
</evidence>
<dbReference type="GO" id="GO:0003677">
    <property type="term" value="F:DNA binding"/>
    <property type="evidence" value="ECO:0007669"/>
    <property type="project" value="UniProtKB-KW"/>
</dbReference>
<evidence type="ECO:0000259" key="2">
    <source>
        <dbReference type="PROSITE" id="PS50943"/>
    </source>
</evidence>
<sequence>MNEQPVSLRSTQHKPTHPGAILREDVLPELRMTQTELALRLSVSRLTVSEILHEKRPITPDMAVRIGKLLGNGPGIWLRMQQTLDVWELEKGGNYTHIQPLASESV</sequence>
<protein>
    <submittedName>
        <fullName evidence="3">HigA protein</fullName>
    </submittedName>
</protein>
<dbReference type="Pfam" id="PF01381">
    <property type="entry name" value="HTH_3"/>
    <property type="match status" value="1"/>
</dbReference>
<comment type="caution">
    <text evidence="3">The sequence shown here is derived from an EMBL/GenBank/DDBJ whole genome shotgun (WGS) entry which is preliminary data.</text>
</comment>
<feature type="domain" description="HTH cro/C1-type" evidence="2">
    <location>
        <begin position="29"/>
        <end position="78"/>
    </location>
</feature>
<dbReference type="PANTHER" id="PTHR36924">
    <property type="entry name" value="ANTITOXIN HIGA-1"/>
    <property type="match status" value="1"/>
</dbReference>
<dbReference type="Gene3D" id="1.10.260.40">
    <property type="entry name" value="lambda repressor-like DNA-binding domains"/>
    <property type="match status" value="1"/>
</dbReference>
<gene>
    <name evidence="3" type="ORF">SFMTTN_2385</name>
</gene>
<proteinExistence type="predicted"/>
<keyword evidence="4" id="KW-1185">Reference proteome</keyword>
<dbReference type="Proteomes" id="UP000286806">
    <property type="component" value="Unassembled WGS sequence"/>
</dbReference>
<dbReference type="PANTHER" id="PTHR36924:SF1">
    <property type="entry name" value="ANTITOXIN HIGA-1"/>
    <property type="match status" value="1"/>
</dbReference>
<dbReference type="EMBL" id="BGOW01000021">
    <property type="protein sequence ID" value="GBL46570.1"/>
    <property type="molecule type" value="Genomic_DNA"/>
</dbReference>
<evidence type="ECO:0000313" key="4">
    <source>
        <dbReference type="Proteomes" id="UP000286806"/>
    </source>
</evidence>
<reference evidence="3 4" key="1">
    <citation type="journal article" date="2019" name="Front. Microbiol.">
        <title>Genomes of Neutrophilic Sulfur-Oxidizing Chemolithoautotrophs Representing 9 Proteobacterial Species From 8 Genera.</title>
        <authorList>
            <person name="Watanabe T."/>
            <person name="Kojima H."/>
            <person name="Umezawa K."/>
            <person name="Hori C."/>
            <person name="Takasuka T.E."/>
            <person name="Kato Y."/>
            <person name="Fukui M."/>
        </authorList>
    </citation>
    <scope>NUCLEOTIDE SEQUENCE [LARGE SCALE GENOMIC DNA]</scope>
    <source>
        <strain evidence="3 4">TTN</strain>
    </source>
</reference>
<name>A0A401JG16_9PROT</name>
<evidence type="ECO:0000313" key="3">
    <source>
        <dbReference type="EMBL" id="GBL46570.1"/>
    </source>
</evidence>
<dbReference type="OrthoDB" id="5297543at2"/>
<dbReference type="InterPro" id="IPR010982">
    <property type="entry name" value="Lambda_DNA-bd_dom_sf"/>
</dbReference>
<keyword evidence="1" id="KW-0238">DNA-binding</keyword>
<dbReference type="SUPFAM" id="SSF47413">
    <property type="entry name" value="lambda repressor-like DNA-binding domains"/>
    <property type="match status" value="1"/>
</dbReference>
<dbReference type="NCBIfam" id="TIGR02607">
    <property type="entry name" value="antidote_HigA"/>
    <property type="match status" value="1"/>
</dbReference>
<dbReference type="InterPro" id="IPR013430">
    <property type="entry name" value="Toxin_antidote_HigA"/>
</dbReference>
<dbReference type="PROSITE" id="PS50943">
    <property type="entry name" value="HTH_CROC1"/>
    <property type="match status" value="1"/>
</dbReference>
<dbReference type="CDD" id="cd00093">
    <property type="entry name" value="HTH_XRE"/>
    <property type="match status" value="1"/>
</dbReference>
<accession>A0A401JG16</accession>